<evidence type="ECO:0000259" key="1">
    <source>
        <dbReference type="Pfam" id="PF03732"/>
    </source>
</evidence>
<protein>
    <submittedName>
        <fullName evidence="2">OLC1v1024625C1</fullName>
    </submittedName>
</protein>
<dbReference type="AlphaFoldDB" id="A0AAV1C588"/>
<organism evidence="2 3">
    <name type="scientific">Oldenlandia corymbosa var. corymbosa</name>
    <dbReference type="NCBI Taxonomy" id="529605"/>
    <lineage>
        <taxon>Eukaryota</taxon>
        <taxon>Viridiplantae</taxon>
        <taxon>Streptophyta</taxon>
        <taxon>Embryophyta</taxon>
        <taxon>Tracheophyta</taxon>
        <taxon>Spermatophyta</taxon>
        <taxon>Magnoliopsida</taxon>
        <taxon>eudicotyledons</taxon>
        <taxon>Gunneridae</taxon>
        <taxon>Pentapetalae</taxon>
        <taxon>asterids</taxon>
        <taxon>lamiids</taxon>
        <taxon>Gentianales</taxon>
        <taxon>Rubiaceae</taxon>
        <taxon>Rubioideae</taxon>
        <taxon>Spermacoceae</taxon>
        <taxon>Hedyotis-Oldenlandia complex</taxon>
        <taxon>Oldenlandia</taxon>
    </lineage>
</organism>
<dbReference type="Proteomes" id="UP001161247">
    <property type="component" value="Chromosome 1"/>
</dbReference>
<dbReference type="InterPro" id="IPR005162">
    <property type="entry name" value="Retrotrans_gag_dom"/>
</dbReference>
<sequence length="349" mass="39752">MVSTRARHEEGILPAALELQNHLILPAAPMGMTSGKLSPKRTLSLDEDSGILRRTNMARTTKDKVPVCSSATCHSIGDRLKTEGRSQGHEASQNPFAEHIQVYTKPDNFKLPEDIKKYSGDTCPIVLLADYTAAMDLRGASRELMAKALPIFLTDSANTWFDNLPPGSVSSYLKWRAMLHVLFFSCKRASKTIHELASVRQRKNDSLAQYYDWFNKELILIDQIDNLVVRVEFLNGLSPFGAGAALWRKLMDKFPESTQRLWKIVKKEVRKEESLRRARETFHDNKKEQKPIKEERMDLNYLCNRELVQESYDQDDENVINFGVQTKGDDSLMEISAQEYQRSLTLGAP</sequence>
<evidence type="ECO:0000313" key="3">
    <source>
        <dbReference type="Proteomes" id="UP001161247"/>
    </source>
</evidence>
<keyword evidence="3" id="KW-1185">Reference proteome</keyword>
<dbReference type="Pfam" id="PF03732">
    <property type="entry name" value="Retrotrans_gag"/>
    <property type="match status" value="1"/>
</dbReference>
<name>A0AAV1C588_OLDCO</name>
<feature type="domain" description="Retrotransposon gag" evidence="1">
    <location>
        <begin position="149"/>
        <end position="238"/>
    </location>
</feature>
<gene>
    <name evidence="2" type="ORF">OLC1_LOCUS2220</name>
</gene>
<dbReference type="PANTHER" id="PTHR33223:SF8">
    <property type="entry name" value="OS04G0172440 PROTEIN"/>
    <property type="match status" value="1"/>
</dbReference>
<evidence type="ECO:0000313" key="2">
    <source>
        <dbReference type="EMBL" id="CAI9089967.1"/>
    </source>
</evidence>
<accession>A0AAV1C588</accession>
<reference evidence="2" key="1">
    <citation type="submission" date="2023-03" db="EMBL/GenBank/DDBJ databases">
        <authorList>
            <person name="Julca I."/>
        </authorList>
    </citation>
    <scope>NUCLEOTIDE SEQUENCE</scope>
</reference>
<proteinExistence type="predicted"/>
<dbReference type="EMBL" id="OX459118">
    <property type="protein sequence ID" value="CAI9089967.1"/>
    <property type="molecule type" value="Genomic_DNA"/>
</dbReference>
<dbReference type="PANTHER" id="PTHR33223">
    <property type="entry name" value="CCHC-TYPE DOMAIN-CONTAINING PROTEIN"/>
    <property type="match status" value="1"/>
</dbReference>